<accession>A0A0B6ZEU2</accession>
<reference evidence="3" key="1">
    <citation type="submission" date="2014-12" db="EMBL/GenBank/DDBJ databases">
        <title>Insight into the proteome of Arion vulgaris.</title>
        <authorList>
            <person name="Aradska J."/>
            <person name="Bulat T."/>
            <person name="Smidak R."/>
            <person name="Sarate P."/>
            <person name="Gangsoo J."/>
            <person name="Sialana F."/>
            <person name="Bilban M."/>
            <person name="Lubec G."/>
        </authorList>
    </citation>
    <scope>NUCLEOTIDE SEQUENCE</scope>
    <source>
        <tissue evidence="3">Skin</tissue>
    </source>
</reference>
<name>A0A0B6ZEU2_9EUPU</name>
<dbReference type="PANTHER" id="PTHR35156">
    <property type="entry name" value="TESTIS-EXPRESSED PROTEIN 52"/>
    <property type="match status" value="1"/>
</dbReference>
<proteinExistence type="predicted"/>
<feature type="region of interest" description="Disordered" evidence="1">
    <location>
        <begin position="261"/>
        <end position="283"/>
    </location>
</feature>
<protein>
    <submittedName>
        <fullName evidence="3">Uncharacterized protein</fullName>
    </submittedName>
</protein>
<feature type="compositionally biased region" description="Low complexity" evidence="1">
    <location>
        <begin position="267"/>
        <end position="283"/>
    </location>
</feature>
<dbReference type="InterPro" id="IPR029206">
    <property type="entry name" value="DUF4532"/>
</dbReference>
<dbReference type="AlphaFoldDB" id="A0A0B6ZEU2"/>
<dbReference type="EMBL" id="HACG01019385">
    <property type="protein sequence ID" value="CEK66250.1"/>
    <property type="molecule type" value="Transcribed_RNA"/>
</dbReference>
<evidence type="ECO:0000256" key="1">
    <source>
        <dbReference type="SAM" id="MobiDB-lite"/>
    </source>
</evidence>
<sequence length="283" mass="32748">MDQTEVKMTLAERENLMKSNIPHYSGFTPQRLQSLTQRRKPLTMADIECHHFLRTSTQEFTHQHPTVEHRLWTEAGKTAVPIPSRPDTSYNSNIWRNFCRQYGLNVSADGRTMTESVAALYPLNIPAPSQIGDYTFDKYLRETNVFQNKTAKSIAIRRAATDINLFKNLKYRTQARNPPLNEKGDILPPENFKKYAHRFVSFPSPPPTPPPPEQRPDMFGQLYTPRTRPHMWKLSYKLNHPKFQKLQEEVKAKRKMMEAMRKTNVGSSLPQLLPSPLSRASDV</sequence>
<evidence type="ECO:0000313" key="2">
    <source>
        <dbReference type="EMBL" id="CEK66249.1"/>
    </source>
</evidence>
<dbReference type="PANTHER" id="PTHR35156:SF1">
    <property type="entry name" value="TESTIS-EXPRESSED PROTEIN 52"/>
    <property type="match status" value="1"/>
</dbReference>
<gene>
    <name evidence="3" type="primary">ORF57875</name>
    <name evidence="2" type="synonym">ORF57870</name>
</gene>
<feature type="compositionally biased region" description="Pro residues" evidence="1">
    <location>
        <begin position="203"/>
        <end position="213"/>
    </location>
</feature>
<evidence type="ECO:0000313" key="3">
    <source>
        <dbReference type="EMBL" id="CEK66250.1"/>
    </source>
</evidence>
<dbReference type="EMBL" id="HACG01019384">
    <property type="protein sequence ID" value="CEK66249.1"/>
    <property type="molecule type" value="Transcribed_RNA"/>
</dbReference>
<organism evidence="3">
    <name type="scientific">Arion vulgaris</name>
    <dbReference type="NCBI Taxonomy" id="1028688"/>
    <lineage>
        <taxon>Eukaryota</taxon>
        <taxon>Metazoa</taxon>
        <taxon>Spiralia</taxon>
        <taxon>Lophotrochozoa</taxon>
        <taxon>Mollusca</taxon>
        <taxon>Gastropoda</taxon>
        <taxon>Heterobranchia</taxon>
        <taxon>Euthyneura</taxon>
        <taxon>Panpulmonata</taxon>
        <taxon>Eupulmonata</taxon>
        <taxon>Stylommatophora</taxon>
        <taxon>Helicina</taxon>
        <taxon>Arionoidea</taxon>
        <taxon>Arionidae</taxon>
        <taxon>Arion</taxon>
    </lineage>
</organism>
<dbReference type="Pfam" id="PF15046">
    <property type="entry name" value="DUF4532"/>
    <property type="match status" value="1"/>
</dbReference>
<feature type="region of interest" description="Disordered" evidence="1">
    <location>
        <begin position="202"/>
        <end position="223"/>
    </location>
</feature>